<dbReference type="Proteomes" id="UP000091857">
    <property type="component" value="Chromosome 10"/>
</dbReference>
<name>A0ACB7GY65_MANES</name>
<keyword evidence="2" id="KW-1185">Reference proteome</keyword>
<sequence length="245" mass="27660">MLTKWLRSPGGAHFSSTQPPSPRYFSCSSFKDINNILLEELQNGSKSEPESPRRPSIFHRVRLATSRLLHCRHYRSKISILSPPPNHSDHHIVVYFTSLRIVRRTFEDCRTVRSILLGYRVPIDERDLSMDGRYLDELQEITGSKKVSLPVVFIGGKHVGGAENIKEMNESGELKMLIGRLSFVENSNGCDLCGGLRFVICEQCNGSHKIYSNKLGFRICTFCNVNGLIRCGLCSPVESRRLSTS</sequence>
<dbReference type="EMBL" id="CM004396">
    <property type="protein sequence ID" value="KAG8644866.1"/>
    <property type="molecule type" value="Genomic_DNA"/>
</dbReference>
<evidence type="ECO:0000313" key="2">
    <source>
        <dbReference type="Proteomes" id="UP000091857"/>
    </source>
</evidence>
<comment type="caution">
    <text evidence="1">The sequence shown here is derived from an EMBL/GenBank/DDBJ whole genome shotgun (WGS) entry which is preliminary data.</text>
</comment>
<gene>
    <name evidence="1" type="ORF">MANES_10G009500v8</name>
</gene>
<organism evidence="1 2">
    <name type="scientific">Manihot esculenta</name>
    <name type="common">Cassava</name>
    <name type="synonym">Jatropha manihot</name>
    <dbReference type="NCBI Taxonomy" id="3983"/>
    <lineage>
        <taxon>Eukaryota</taxon>
        <taxon>Viridiplantae</taxon>
        <taxon>Streptophyta</taxon>
        <taxon>Embryophyta</taxon>
        <taxon>Tracheophyta</taxon>
        <taxon>Spermatophyta</taxon>
        <taxon>Magnoliopsida</taxon>
        <taxon>eudicotyledons</taxon>
        <taxon>Gunneridae</taxon>
        <taxon>Pentapetalae</taxon>
        <taxon>rosids</taxon>
        <taxon>fabids</taxon>
        <taxon>Malpighiales</taxon>
        <taxon>Euphorbiaceae</taxon>
        <taxon>Crotonoideae</taxon>
        <taxon>Manihoteae</taxon>
        <taxon>Manihot</taxon>
    </lineage>
</organism>
<evidence type="ECO:0000313" key="1">
    <source>
        <dbReference type="EMBL" id="KAG8644866.1"/>
    </source>
</evidence>
<reference evidence="2" key="1">
    <citation type="journal article" date="2016" name="Nat. Biotechnol.">
        <title>Sequencing wild and cultivated cassava and related species reveals extensive interspecific hybridization and genetic diversity.</title>
        <authorList>
            <person name="Bredeson J.V."/>
            <person name="Lyons J.B."/>
            <person name="Prochnik S.E."/>
            <person name="Wu G.A."/>
            <person name="Ha C.M."/>
            <person name="Edsinger-Gonzales E."/>
            <person name="Grimwood J."/>
            <person name="Schmutz J."/>
            <person name="Rabbi I.Y."/>
            <person name="Egesi C."/>
            <person name="Nauluvula P."/>
            <person name="Lebot V."/>
            <person name="Ndunguru J."/>
            <person name="Mkamilo G."/>
            <person name="Bart R.S."/>
            <person name="Setter T.L."/>
            <person name="Gleadow R.M."/>
            <person name="Kulakow P."/>
            <person name="Ferguson M.E."/>
            <person name="Rounsley S."/>
            <person name="Rokhsar D.S."/>
        </authorList>
    </citation>
    <scope>NUCLEOTIDE SEQUENCE [LARGE SCALE GENOMIC DNA]</scope>
    <source>
        <strain evidence="2">cv. AM560-2</strain>
    </source>
</reference>
<proteinExistence type="predicted"/>
<protein>
    <submittedName>
        <fullName evidence="1">Uncharacterized protein</fullName>
    </submittedName>
</protein>
<accession>A0ACB7GY65</accession>